<dbReference type="InterPro" id="IPR052922">
    <property type="entry name" value="Cytidylate_Kinase-2"/>
</dbReference>
<sequence>MKIQIIGASGTGKSTLGHYIAEKEKIKWIDTDHYIWKNNTFTDSYPIPERLNMYKKDRERFFDFIVSGSVFAWNPDGFMDRDLLVFLYLEENIRFERLIKREIIRGGESALSLDDQGNQTNEFLEWCKTYHTAENPSDIGTYAEHAYQMEHSKSPILRVNSDQSLASLYQIILDEFQKLKQ</sequence>
<dbReference type="InterPro" id="IPR031322">
    <property type="entry name" value="Shikimate/glucono_kinase"/>
</dbReference>
<dbReference type="PANTHER" id="PTHR37816">
    <property type="entry name" value="YALI0E33011P"/>
    <property type="match status" value="1"/>
</dbReference>
<dbReference type="InterPro" id="IPR027417">
    <property type="entry name" value="P-loop_NTPase"/>
</dbReference>
<dbReference type="Proteomes" id="UP000095094">
    <property type="component" value="Unassembled WGS sequence"/>
</dbReference>
<name>A0A1E5H4T4_9ENTE</name>
<dbReference type="SUPFAM" id="SSF52540">
    <property type="entry name" value="P-loop containing nucleoside triphosphate hydrolases"/>
    <property type="match status" value="1"/>
</dbReference>
<dbReference type="PANTHER" id="PTHR37816:SF2">
    <property type="entry name" value="DNA TOPOLOGY MODULATION PROTEIN FLAR-RELATED PROTEIN"/>
    <property type="match status" value="1"/>
</dbReference>
<evidence type="ECO:0000313" key="2">
    <source>
        <dbReference type="Proteomes" id="UP000095094"/>
    </source>
</evidence>
<accession>A0A1E5H4T4</accession>
<dbReference type="Pfam" id="PF01202">
    <property type="entry name" value="SKI"/>
    <property type="match status" value="1"/>
</dbReference>
<dbReference type="Gene3D" id="3.40.50.300">
    <property type="entry name" value="P-loop containing nucleotide triphosphate hydrolases"/>
    <property type="match status" value="1"/>
</dbReference>
<gene>
    <name evidence="1" type="ORF">BCR25_14150</name>
</gene>
<keyword evidence="2" id="KW-1185">Reference proteome</keyword>
<reference evidence="2" key="1">
    <citation type="submission" date="2016-09" db="EMBL/GenBank/DDBJ databases">
        <authorList>
            <person name="Gulvik C.A."/>
        </authorList>
    </citation>
    <scope>NUCLEOTIDE SEQUENCE [LARGE SCALE GENOMIC DNA]</scope>
    <source>
        <strain evidence="2">LMG 8895</strain>
    </source>
</reference>
<organism evidence="1 2">
    <name type="scientific">Enterococcus termitis</name>
    <dbReference type="NCBI Taxonomy" id="332950"/>
    <lineage>
        <taxon>Bacteria</taxon>
        <taxon>Bacillati</taxon>
        <taxon>Bacillota</taxon>
        <taxon>Bacilli</taxon>
        <taxon>Lactobacillales</taxon>
        <taxon>Enterococcaceae</taxon>
        <taxon>Enterococcus</taxon>
    </lineage>
</organism>
<dbReference type="OrthoDB" id="1201990at2"/>
<dbReference type="RefSeq" id="WP_069662198.1">
    <property type="nucleotide sequence ID" value="NZ_JBHUJJ010000001.1"/>
</dbReference>
<evidence type="ECO:0008006" key="3">
    <source>
        <dbReference type="Google" id="ProtNLM"/>
    </source>
</evidence>
<evidence type="ECO:0000313" key="1">
    <source>
        <dbReference type="EMBL" id="OEG19931.1"/>
    </source>
</evidence>
<dbReference type="AlphaFoldDB" id="A0A1E5H4T4"/>
<dbReference type="EMBL" id="MIJY01000002">
    <property type="protein sequence ID" value="OEG19931.1"/>
    <property type="molecule type" value="Genomic_DNA"/>
</dbReference>
<proteinExistence type="predicted"/>
<comment type="caution">
    <text evidence="1">The sequence shown here is derived from an EMBL/GenBank/DDBJ whole genome shotgun (WGS) entry which is preliminary data.</text>
</comment>
<protein>
    <recommendedName>
        <fullName evidence="3">Adenylate kinase</fullName>
    </recommendedName>
</protein>